<evidence type="ECO:0000313" key="2">
    <source>
        <dbReference type="EMBL" id="BBX49654.1"/>
    </source>
</evidence>
<dbReference type="Proteomes" id="UP000466785">
    <property type="component" value="Chromosome"/>
</dbReference>
<dbReference type="Gene3D" id="3.40.50.1000">
    <property type="entry name" value="HAD superfamily/HAD-like"/>
    <property type="match status" value="1"/>
</dbReference>
<dbReference type="EMBL" id="AP022570">
    <property type="protein sequence ID" value="BBX49654.1"/>
    <property type="molecule type" value="Genomic_DNA"/>
</dbReference>
<keyword evidence="1" id="KW-0378">Hydrolase</keyword>
<dbReference type="InterPro" id="IPR023214">
    <property type="entry name" value="HAD_sf"/>
</dbReference>
<dbReference type="PANTHER" id="PTHR43316:SF3">
    <property type="entry name" value="HALOACID DEHALOGENASE, TYPE II (AFU_ORTHOLOGUE AFUA_2G07750)-RELATED"/>
    <property type="match status" value="1"/>
</dbReference>
<dbReference type="InterPro" id="IPR006328">
    <property type="entry name" value="2-HAD"/>
</dbReference>
<name>A0A6N4V4D8_9MYCO</name>
<evidence type="ECO:0000313" key="3">
    <source>
        <dbReference type="Proteomes" id="UP000466785"/>
    </source>
</evidence>
<dbReference type="InterPro" id="IPR051540">
    <property type="entry name" value="S-2-haloacid_dehalogenase"/>
</dbReference>
<gene>
    <name evidence="2" type="ORF">MPOR_06800</name>
</gene>
<dbReference type="GO" id="GO:0019120">
    <property type="term" value="F:hydrolase activity, acting on acid halide bonds, in C-halide compounds"/>
    <property type="evidence" value="ECO:0007669"/>
    <property type="project" value="InterPro"/>
</dbReference>
<dbReference type="PANTHER" id="PTHR43316">
    <property type="entry name" value="HYDROLASE, HALOACID DELAHOGENASE-RELATED"/>
    <property type="match status" value="1"/>
</dbReference>
<dbReference type="Gene3D" id="1.10.150.750">
    <property type="match status" value="1"/>
</dbReference>
<dbReference type="PRINTS" id="PR00413">
    <property type="entry name" value="HADHALOGNASE"/>
</dbReference>
<dbReference type="SUPFAM" id="SSF56784">
    <property type="entry name" value="HAD-like"/>
    <property type="match status" value="1"/>
</dbReference>
<protein>
    <submittedName>
        <fullName evidence="2">Haloacid dehalogenase</fullName>
    </submittedName>
</protein>
<keyword evidence="3" id="KW-1185">Reference proteome</keyword>
<dbReference type="KEGG" id="mpof:MPOR_06800"/>
<dbReference type="Pfam" id="PF00702">
    <property type="entry name" value="Hydrolase"/>
    <property type="match status" value="1"/>
</dbReference>
<dbReference type="NCBIfam" id="TIGR01493">
    <property type="entry name" value="HAD-SF-IA-v2"/>
    <property type="match status" value="1"/>
</dbReference>
<sequence>MTSPHVLAFDVFGTVVDWHSSVTRELAAFGERNGVHADWARFATDWRAGYVPAMDRVRHGERPWTRLDTLHRERLLELLDAAGISAGDADIDHLNRAWHRLDPWPDAVAGLTRLKSSFTITTLSNGNVSLLTDMAKHARLPWDCVLSAELFGHYKPDPEAYLGCAELLDVSPGQVMLVAAHPADLRAARAAGLGTGFVYRPAEQGPGRTARRPPDGEFDVHAEDFLDLADQLGCPPGE</sequence>
<accession>A0A6N4V4D8</accession>
<dbReference type="InterPro" id="IPR036412">
    <property type="entry name" value="HAD-like_sf"/>
</dbReference>
<dbReference type="NCBIfam" id="TIGR01428">
    <property type="entry name" value="HAD_type_II"/>
    <property type="match status" value="1"/>
</dbReference>
<reference evidence="2 3" key="1">
    <citation type="journal article" date="2019" name="Emerg. Microbes Infect.">
        <title>Comprehensive subspecies identification of 175 nontuberculous mycobacteria species based on 7547 genomic profiles.</title>
        <authorList>
            <person name="Matsumoto Y."/>
            <person name="Kinjo T."/>
            <person name="Motooka D."/>
            <person name="Nabeya D."/>
            <person name="Jung N."/>
            <person name="Uechi K."/>
            <person name="Horii T."/>
            <person name="Iida T."/>
            <person name="Fujita J."/>
            <person name="Nakamura S."/>
        </authorList>
    </citation>
    <scope>NUCLEOTIDE SEQUENCE [LARGE SCALE GENOMIC DNA]</scope>
    <source>
        <strain evidence="2 3">JCM 12603</strain>
    </source>
</reference>
<dbReference type="InterPro" id="IPR006439">
    <property type="entry name" value="HAD-SF_hydro_IA"/>
</dbReference>
<organism evidence="2 3">
    <name type="scientific">Mycolicibacterium poriferae</name>
    <dbReference type="NCBI Taxonomy" id="39694"/>
    <lineage>
        <taxon>Bacteria</taxon>
        <taxon>Bacillati</taxon>
        <taxon>Actinomycetota</taxon>
        <taxon>Actinomycetes</taxon>
        <taxon>Mycobacteriales</taxon>
        <taxon>Mycobacteriaceae</taxon>
        <taxon>Mycolicibacterium</taxon>
    </lineage>
</organism>
<proteinExistence type="predicted"/>
<dbReference type="CDD" id="cd02588">
    <property type="entry name" value="HAD_L2-DEX"/>
    <property type="match status" value="1"/>
</dbReference>
<dbReference type="RefSeq" id="WP_163672555.1">
    <property type="nucleotide sequence ID" value="NZ_AP022570.1"/>
</dbReference>
<dbReference type="AlphaFoldDB" id="A0A6N4V4D8"/>
<evidence type="ECO:0000256" key="1">
    <source>
        <dbReference type="ARBA" id="ARBA00022801"/>
    </source>
</evidence>